<dbReference type="CDD" id="cd00082">
    <property type="entry name" value="HisKA"/>
    <property type="match status" value="1"/>
</dbReference>
<accession>A0ABW3DB09</accession>
<dbReference type="CDD" id="cd06225">
    <property type="entry name" value="HAMP"/>
    <property type="match status" value="1"/>
</dbReference>
<dbReference type="SUPFAM" id="SSF55874">
    <property type="entry name" value="ATPase domain of HSP90 chaperone/DNA topoisomerase II/histidine kinase"/>
    <property type="match status" value="1"/>
</dbReference>
<dbReference type="SMART" id="SM00387">
    <property type="entry name" value="HATPase_c"/>
    <property type="match status" value="1"/>
</dbReference>
<sequence>MSIRLRLTLWYSGVLLLTLLILGIGLYSSLHYVYFGDVRRGVKAQAEDIYSRIKPDIYVSSRGLYINLQLDESDLRNNNILLQFNDLESKNVTRNPPLVKTDIQFTVSQEAIQAAHERRGYFEQARYRGVDLLIYNHPVLLEGGPVAILQVGHVIVNDLRLFSTLRYTLIFIGLITVALAGTIGWFLSRKALKPIDSVIAAADQIQIGEDLSKRISYDGPNDEIGRLTETINGMLGRLQVAYTELDEAYRAQRRFVSDASHELRTPLTTIRGNVDLLEKVWAQLGQPSMDDERNVQLSLEAMRDIADEASRMSRLVNNLLSLARADAGYVMEKKELALQPLVEEVSRKANLFPRQAQWRMGDLSAMDGVIVRGNADYLQQLLFIFIENAFKYTPEGVVTIDAVASEDAGQIGIRISDTGIGMDKDEVPYIFERFYRADVSRGKTQGTGLGLSIAKWIIDEHEGSIEVTTRKEEGTQFVIWLPIVSREQD</sequence>
<evidence type="ECO:0000313" key="18">
    <source>
        <dbReference type="Proteomes" id="UP001597120"/>
    </source>
</evidence>
<dbReference type="Proteomes" id="UP001597120">
    <property type="component" value="Unassembled WGS sequence"/>
</dbReference>
<keyword evidence="8" id="KW-0547">Nucleotide-binding</keyword>
<proteinExistence type="predicted"/>
<keyword evidence="9 17" id="KW-0418">Kinase</keyword>
<keyword evidence="5" id="KW-0597">Phosphoprotein</keyword>
<dbReference type="InterPro" id="IPR005467">
    <property type="entry name" value="His_kinase_dom"/>
</dbReference>
<evidence type="ECO:0000256" key="11">
    <source>
        <dbReference type="ARBA" id="ARBA00022989"/>
    </source>
</evidence>
<evidence type="ECO:0000259" key="16">
    <source>
        <dbReference type="PROSITE" id="PS50885"/>
    </source>
</evidence>
<evidence type="ECO:0000256" key="12">
    <source>
        <dbReference type="ARBA" id="ARBA00023012"/>
    </source>
</evidence>
<dbReference type="Pfam" id="PF00672">
    <property type="entry name" value="HAMP"/>
    <property type="match status" value="1"/>
</dbReference>
<evidence type="ECO:0000256" key="1">
    <source>
        <dbReference type="ARBA" id="ARBA00000085"/>
    </source>
</evidence>
<evidence type="ECO:0000256" key="2">
    <source>
        <dbReference type="ARBA" id="ARBA00004651"/>
    </source>
</evidence>
<dbReference type="PROSITE" id="PS50109">
    <property type="entry name" value="HIS_KIN"/>
    <property type="match status" value="1"/>
</dbReference>
<evidence type="ECO:0000256" key="9">
    <source>
        <dbReference type="ARBA" id="ARBA00022777"/>
    </source>
</evidence>
<keyword evidence="12" id="KW-0902">Two-component regulatory system</keyword>
<evidence type="ECO:0000259" key="15">
    <source>
        <dbReference type="PROSITE" id="PS50109"/>
    </source>
</evidence>
<dbReference type="PRINTS" id="PR00344">
    <property type="entry name" value="BCTRLSENSOR"/>
</dbReference>
<dbReference type="InterPro" id="IPR004358">
    <property type="entry name" value="Sig_transdc_His_kin-like_C"/>
</dbReference>
<dbReference type="InterPro" id="IPR003660">
    <property type="entry name" value="HAMP_dom"/>
</dbReference>
<dbReference type="SMART" id="SM00388">
    <property type="entry name" value="HisKA"/>
    <property type="match status" value="1"/>
</dbReference>
<dbReference type="GO" id="GO:0016301">
    <property type="term" value="F:kinase activity"/>
    <property type="evidence" value="ECO:0007669"/>
    <property type="project" value="UniProtKB-KW"/>
</dbReference>
<evidence type="ECO:0000256" key="10">
    <source>
        <dbReference type="ARBA" id="ARBA00022840"/>
    </source>
</evidence>
<dbReference type="InterPro" id="IPR003661">
    <property type="entry name" value="HisK_dim/P_dom"/>
</dbReference>
<dbReference type="InterPro" id="IPR003594">
    <property type="entry name" value="HATPase_dom"/>
</dbReference>
<comment type="caution">
    <text evidence="17">The sequence shown here is derived from an EMBL/GenBank/DDBJ whole genome shotgun (WGS) entry which is preliminary data.</text>
</comment>
<feature type="transmembrane region" description="Helical" evidence="14">
    <location>
        <begin position="7"/>
        <end position="27"/>
    </location>
</feature>
<dbReference type="InterPro" id="IPR036890">
    <property type="entry name" value="HATPase_C_sf"/>
</dbReference>
<dbReference type="Gene3D" id="1.10.287.130">
    <property type="match status" value="1"/>
</dbReference>
<evidence type="ECO:0000256" key="13">
    <source>
        <dbReference type="ARBA" id="ARBA00023136"/>
    </source>
</evidence>
<evidence type="ECO:0000256" key="3">
    <source>
        <dbReference type="ARBA" id="ARBA00012438"/>
    </source>
</evidence>
<feature type="domain" description="Histidine kinase" evidence="15">
    <location>
        <begin position="258"/>
        <end position="485"/>
    </location>
</feature>
<gene>
    <name evidence="17" type="ORF">ACFQ03_11210</name>
</gene>
<evidence type="ECO:0000256" key="7">
    <source>
        <dbReference type="ARBA" id="ARBA00022692"/>
    </source>
</evidence>
<evidence type="ECO:0000256" key="4">
    <source>
        <dbReference type="ARBA" id="ARBA00022475"/>
    </source>
</evidence>
<comment type="subcellular location">
    <subcellularLocation>
        <location evidence="2">Cell membrane</location>
        <topology evidence="2">Multi-pass membrane protein</topology>
    </subcellularLocation>
</comment>
<dbReference type="SMART" id="SM00304">
    <property type="entry name" value="HAMP"/>
    <property type="match status" value="1"/>
</dbReference>
<keyword evidence="10" id="KW-0067">ATP-binding</keyword>
<dbReference type="InterPro" id="IPR050428">
    <property type="entry name" value="TCS_sensor_his_kinase"/>
</dbReference>
<evidence type="ECO:0000313" key="17">
    <source>
        <dbReference type="EMBL" id="MFD0869721.1"/>
    </source>
</evidence>
<dbReference type="PROSITE" id="PS50885">
    <property type="entry name" value="HAMP"/>
    <property type="match status" value="1"/>
</dbReference>
<dbReference type="Pfam" id="PF02518">
    <property type="entry name" value="HATPase_c"/>
    <property type="match status" value="1"/>
</dbReference>
<reference evidence="18" key="1">
    <citation type="journal article" date="2019" name="Int. J. Syst. Evol. Microbiol.">
        <title>The Global Catalogue of Microorganisms (GCM) 10K type strain sequencing project: providing services to taxonomists for standard genome sequencing and annotation.</title>
        <authorList>
            <consortium name="The Broad Institute Genomics Platform"/>
            <consortium name="The Broad Institute Genome Sequencing Center for Infectious Disease"/>
            <person name="Wu L."/>
            <person name="Ma J."/>
        </authorList>
    </citation>
    <scope>NUCLEOTIDE SEQUENCE [LARGE SCALE GENOMIC DNA]</scope>
    <source>
        <strain evidence="18">CCUG 57263</strain>
    </source>
</reference>
<dbReference type="RefSeq" id="WP_379288178.1">
    <property type="nucleotide sequence ID" value="NZ_JBHTIU010000034.1"/>
</dbReference>
<dbReference type="PANTHER" id="PTHR45436:SF5">
    <property type="entry name" value="SENSOR HISTIDINE KINASE TRCS"/>
    <property type="match status" value="1"/>
</dbReference>
<keyword evidence="18" id="KW-1185">Reference proteome</keyword>
<keyword evidence="4" id="KW-1003">Cell membrane</keyword>
<feature type="transmembrane region" description="Helical" evidence="14">
    <location>
        <begin position="167"/>
        <end position="187"/>
    </location>
</feature>
<keyword evidence="6" id="KW-0808">Transferase</keyword>
<organism evidence="17 18">
    <name type="scientific">Paenibacillus residui</name>
    <dbReference type="NCBI Taxonomy" id="629724"/>
    <lineage>
        <taxon>Bacteria</taxon>
        <taxon>Bacillati</taxon>
        <taxon>Bacillota</taxon>
        <taxon>Bacilli</taxon>
        <taxon>Bacillales</taxon>
        <taxon>Paenibacillaceae</taxon>
        <taxon>Paenibacillus</taxon>
    </lineage>
</organism>
<keyword evidence="7 14" id="KW-0812">Transmembrane</keyword>
<feature type="domain" description="HAMP" evidence="16">
    <location>
        <begin position="189"/>
        <end position="243"/>
    </location>
</feature>
<dbReference type="PANTHER" id="PTHR45436">
    <property type="entry name" value="SENSOR HISTIDINE KINASE YKOH"/>
    <property type="match status" value="1"/>
</dbReference>
<evidence type="ECO:0000256" key="8">
    <source>
        <dbReference type="ARBA" id="ARBA00022741"/>
    </source>
</evidence>
<protein>
    <recommendedName>
        <fullName evidence="3">histidine kinase</fullName>
        <ecNumber evidence="3">2.7.13.3</ecNumber>
    </recommendedName>
</protein>
<name>A0ABW3DB09_9BACL</name>
<dbReference type="EMBL" id="JBHTIU010000034">
    <property type="protein sequence ID" value="MFD0869721.1"/>
    <property type="molecule type" value="Genomic_DNA"/>
</dbReference>
<keyword evidence="13 14" id="KW-0472">Membrane</keyword>
<dbReference type="Gene3D" id="3.30.565.10">
    <property type="entry name" value="Histidine kinase-like ATPase, C-terminal domain"/>
    <property type="match status" value="1"/>
</dbReference>
<evidence type="ECO:0000256" key="6">
    <source>
        <dbReference type="ARBA" id="ARBA00022679"/>
    </source>
</evidence>
<dbReference type="EC" id="2.7.13.3" evidence="3"/>
<dbReference type="SUPFAM" id="SSF47384">
    <property type="entry name" value="Homodimeric domain of signal transducing histidine kinase"/>
    <property type="match status" value="1"/>
</dbReference>
<dbReference type="SUPFAM" id="SSF158472">
    <property type="entry name" value="HAMP domain-like"/>
    <property type="match status" value="1"/>
</dbReference>
<evidence type="ECO:0000256" key="5">
    <source>
        <dbReference type="ARBA" id="ARBA00022553"/>
    </source>
</evidence>
<evidence type="ECO:0000256" key="14">
    <source>
        <dbReference type="SAM" id="Phobius"/>
    </source>
</evidence>
<dbReference type="CDD" id="cd00075">
    <property type="entry name" value="HATPase"/>
    <property type="match status" value="1"/>
</dbReference>
<dbReference type="Gene3D" id="6.10.340.10">
    <property type="match status" value="1"/>
</dbReference>
<comment type="catalytic activity">
    <reaction evidence="1">
        <text>ATP + protein L-histidine = ADP + protein N-phospho-L-histidine.</text>
        <dbReference type="EC" id="2.7.13.3"/>
    </reaction>
</comment>
<keyword evidence="11 14" id="KW-1133">Transmembrane helix</keyword>
<dbReference type="Pfam" id="PF00512">
    <property type="entry name" value="HisKA"/>
    <property type="match status" value="1"/>
</dbReference>
<dbReference type="InterPro" id="IPR036097">
    <property type="entry name" value="HisK_dim/P_sf"/>
</dbReference>